<evidence type="ECO:0000313" key="3">
    <source>
        <dbReference type="Proteomes" id="UP000030710"/>
    </source>
</evidence>
<dbReference type="AlphaFoldDB" id="U1PU93"/>
<feature type="region of interest" description="Disordered" evidence="1">
    <location>
        <begin position="1"/>
        <end position="21"/>
    </location>
</feature>
<dbReference type="HOGENOM" id="CLU_2327225_0_0_2"/>
<evidence type="ECO:0000256" key="1">
    <source>
        <dbReference type="SAM" id="MobiDB-lite"/>
    </source>
</evidence>
<dbReference type="EMBL" id="KE356561">
    <property type="protein sequence ID" value="ERG97357.1"/>
    <property type="molecule type" value="Genomic_DNA"/>
</dbReference>
<dbReference type="Proteomes" id="UP000030710">
    <property type="component" value="Unassembled WGS sequence"/>
</dbReference>
<accession>U1PU93</accession>
<reference evidence="2 3" key="1">
    <citation type="journal article" date="2013" name="PLoS ONE">
        <title>Assembly-driven community genomics of a hypersaline microbial ecosystem.</title>
        <authorList>
            <person name="Podell S."/>
            <person name="Ugalde J.A."/>
            <person name="Narasingarao P."/>
            <person name="Banfield J.F."/>
            <person name="Heidelberg K.B."/>
            <person name="Allen E.E."/>
        </authorList>
    </citation>
    <scope>NUCLEOTIDE SEQUENCE [LARGE SCALE GENOMIC DNA]</scope>
    <source>
        <strain evidence="3">J07HQW2</strain>
    </source>
</reference>
<organism evidence="2 3">
    <name type="scientific">Haloquadratum walsbyi J07HQW2</name>
    <dbReference type="NCBI Taxonomy" id="1238425"/>
    <lineage>
        <taxon>Archaea</taxon>
        <taxon>Methanobacteriati</taxon>
        <taxon>Methanobacteriota</taxon>
        <taxon>Stenosarchaea group</taxon>
        <taxon>Halobacteria</taxon>
        <taxon>Halobacteriales</taxon>
        <taxon>Haloferacaceae</taxon>
        <taxon>Haloquadratum</taxon>
    </lineage>
</organism>
<dbReference type="eggNOG" id="arCOG00441">
    <property type="taxonomic scope" value="Archaea"/>
</dbReference>
<protein>
    <submittedName>
        <fullName evidence="2">Uncharacterized protein</fullName>
    </submittedName>
</protein>
<proteinExistence type="predicted"/>
<gene>
    <name evidence="2" type="ORF">J07HQW2_03843</name>
</gene>
<name>U1PU93_9EURY</name>
<evidence type="ECO:0000313" key="2">
    <source>
        <dbReference type="EMBL" id="ERG97357.1"/>
    </source>
</evidence>
<sequence>MVTRLSGFRRDEEPMNSATRGQFRALEQPYIQDIEIELDTLDAQVNSGSRVVDWSTLRKVARFTHQTRQNGSEMLLRHESMRLECASAPRRGVRPSNQ</sequence>